<dbReference type="SUPFAM" id="SSF51316">
    <property type="entry name" value="Mss4-like"/>
    <property type="match status" value="1"/>
</dbReference>
<name>A0ABP8LV00_9BACT</name>
<accession>A0ABP8LV00</accession>
<protein>
    <recommendedName>
        <fullName evidence="1">peptide-methionine (R)-S-oxide reductase</fullName>
        <ecNumber evidence="1">1.8.4.12</ecNumber>
    </recommendedName>
</protein>
<dbReference type="PANTHER" id="PTHR10173:SF52">
    <property type="entry name" value="METHIONINE-R-SULFOXIDE REDUCTASE B1"/>
    <property type="match status" value="1"/>
</dbReference>
<comment type="caution">
    <text evidence="5">The sequence shown here is derived from an EMBL/GenBank/DDBJ whole genome shotgun (WGS) entry which is preliminary data.</text>
</comment>
<organism evidence="5 6">
    <name type="scientific">Pontibacter saemangeumensis</name>
    <dbReference type="NCBI Taxonomy" id="1084525"/>
    <lineage>
        <taxon>Bacteria</taxon>
        <taxon>Pseudomonadati</taxon>
        <taxon>Bacteroidota</taxon>
        <taxon>Cytophagia</taxon>
        <taxon>Cytophagales</taxon>
        <taxon>Hymenobacteraceae</taxon>
        <taxon>Pontibacter</taxon>
    </lineage>
</organism>
<gene>
    <name evidence="5" type="ORF">GCM10023188_32090</name>
</gene>
<dbReference type="EMBL" id="BAABHC010000016">
    <property type="protein sequence ID" value="GAA4437650.1"/>
    <property type="molecule type" value="Genomic_DNA"/>
</dbReference>
<sequence length="114" mass="12545">MLNNAGGIYKMSIGHKFERKQQGTETQAIYSCAVCGNSLFSAAEEFDAGCGFPSFWAHIGENVRRQTLSTYGRTRTQLVCSQCGAHLGHLFDHPRTPTHVRYCISNSAIEGKST</sequence>
<evidence type="ECO:0000313" key="6">
    <source>
        <dbReference type="Proteomes" id="UP001500552"/>
    </source>
</evidence>
<evidence type="ECO:0000313" key="5">
    <source>
        <dbReference type="EMBL" id="GAA4437650.1"/>
    </source>
</evidence>
<evidence type="ECO:0000256" key="3">
    <source>
        <dbReference type="ARBA" id="ARBA00048488"/>
    </source>
</evidence>
<comment type="catalytic activity">
    <reaction evidence="3">
        <text>L-methionyl-[protein] + [thioredoxin]-disulfide + H2O = L-methionyl-(R)-S-oxide-[protein] + [thioredoxin]-dithiol</text>
        <dbReference type="Rhea" id="RHEA:24164"/>
        <dbReference type="Rhea" id="RHEA-COMP:10698"/>
        <dbReference type="Rhea" id="RHEA-COMP:10700"/>
        <dbReference type="Rhea" id="RHEA-COMP:12313"/>
        <dbReference type="Rhea" id="RHEA-COMP:12314"/>
        <dbReference type="ChEBI" id="CHEBI:15377"/>
        <dbReference type="ChEBI" id="CHEBI:16044"/>
        <dbReference type="ChEBI" id="CHEBI:29950"/>
        <dbReference type="ChEBI" id="CHEBI:45764"/>
        <dbReference type="ChEBI" id="CHEBI:50058"/>
        <dbReference type="EC" id="1.8.4.12"/>
    </reaction>
</comment>
<dbReference type="InterPro" id="IPR011057">
    <property type="entry name" value="Mss4-like_sf"/>
</dbReference>
<dbReference type="Pfam" id="PF01641">
    <property type="entry name" value="SelR"/>
    <property type="match status" value="1"/>
</dbReference>
<dbReference type="InterPro" id="IPR002579">
    <property type="entry name" value="Met_Sox_Rdtase_MsrB_dom"/>
</dbReference>
<dbReference type="Gene3D" id="2.170.150.20">
    <property type="entry name" value="Peptide methionine sulfoxide reductase"/>
    <property type="match status" value="1"/>
</dbReference>
<feature type="domain" description="MsrB" evidence="4">
    <location>
        <begin position="1"/>
        <end position="114"/>
    </location>
</feature>
<dbReference type="InterPro" id="IPR028427">
    <property type="entry name" value="Met_Sox_Rdtase_MsrB"/>
</dbReference>
<evidence type="ECO:0000256" key="1">
    <source>
        <dbReference type="ARBA" id="ARBA00012499"/>
    </source>
</evidence>
<proteinExistence type="predicted"/>
<dbReference type="EC" id="1.8.4.12" evidence="1"/>
<dbReference type="Proteomes" id="UP001500552">
    <property type="component" value="Unassembled WGS sequence"/>
</dbReference>
<dbReference type="RefSeq" id="WP_345160524.1">
    <property type="nucleotide sequence ID" value="NZ_BAABHC010000016.1"/>
</dbReference>
<reference evidence="6" key="1">
    <citation type="journal article" date="2019" name="Int. J. Syst. Evol. Microbiol.">
        <title>The Global Catalogue of Microorganisms (GCM) 10K type strain sequencing project: providing services to taxonomists for standard genome sequencing and annotation.</title>
        <authorList>
            <consortium name="The Broad Institute Genomics Platform"/>
            <consortium name="The Broad Institute Genome Sequencing Center for Infectious Disease"/>
            <person name="Wu L."/>
            <person name="Ma J."/>
        </authorList>
    </citation>
    <scope>NUCLEOTIDE SEQUENCE [LARGE SCALE GENOMIC DNA]</scope>
    <source>
        <strain evidence="6">JCM 17926</strain>
    </source>
</reference>
<evidence type="ECO:0000256" key="2">
    <source>
        <dbReference type="ARBA" id="ARBA00023002"/>
    </source>
</evidence>
<keyword evidence="2" id="KW-0560">Oxidoreductase</keyword>
<dbReference type="PROSITE" id="PS51790">
    <property type="entry name" value="MSRB"/>
    <property type="match status" value="1"/>
</dbReference>
<evidence type="ECO:0000259" key="4">
    <source>
        <dbReference type="PROSITE" id="PS51790"/>
    </source>
</evidence>
<keyword evidence="6" id="KW-1185">Reference proteome</keyword>
<dbReference type="PANTHER" id="PTHR10173">
    <property type="entry name" value="METHIONINE SULFOXIDE REDUCTASE"/>
    <property type="match status" value="1"/>
</dbReference>